<dbReference type="GO" id="GO:0016020">
    <property type="term" value="C:membrane"/>
    <property type="evidence" value="ECO:0007669"/>
    <property type="project" value="TreeGrafter"/>
</dbReference>
<evidence type="ECO:0000313" key="9">
    <source>
        <dbReference type="Proteomes" id="UP001213623"/>
    </source>
</evidence>
<dbReference type="InterPro" id="IPR019786">
    <property type="entry name" value="Zinc_finger_PHD-type_CS"/>
</dbReference>
<dbReference type="Gene3D" id="2.130.10.30">
    <property type="entry name" value="Regulator of chromosome condensation 1/beta-lactamase-inhibitor protein II"/>
    <property type="match status" value="1"/>
</dbReference>
<dbReference type="InterPro" id="IPR001965">
    <property type="entry name" value="Znf_PHD"/>
</dbReference>
<evidence type="ECO:0000256" key="4">
    <source>
        <dbReference type="PROSITE-ProRule" id="PRU00146"/>
    </source>
</evidence>
<dbReference type="SUPFAM" id="SSF50985">
    <property type="entry name" value="RCC1/BLIP-II"/>
    <property type="match status" value="1"/>
</dbReference>
<keyword evidence="3" id="KW-0862">Zinc</keyword>
<keyword evidence="9" id="KW-1185">Reference proteome</keyword>
<dbReference type="Pfam" id="PF13540">
    <property type="entry name" value="RCC1_2"/>
    <property type="match status" value="2"/>
</dbReference>
<organism evidence="8 9">
    <name type="scientific">Malassezia nana</name>
    <dbReference type="NCBI Taxonomy" id="180528"/>
    <lineage>
        <taxon>Eukaryota</taxon>
        <taxon>Fungi</taxon>
        <taxon>Dikarya</taxon>
        <taxon>Basidiomycota</taxon>
        <taxon>Ustilaginomycotina</taxon>
        <taxon>Malasseziomycetes</taxon>
        <taxon>Malasseziales</taxon>
        <taxon>Malasseziaceae</taxon>
        <taxon>Malassezia</taxon>
    </lineage>
</organism>
<dbReference type="PANTHER" id="PTHR46207:SF1">
    <property type="entry name" value="PROTEIN RCC2"/>
    <property type="match status" value="1"/>
</dbReference>
<gene>
    <name evidence="8" type="ORF">MNAN1_003535</name>
</gene>
<dbReference type="GO" id="GO:0008270">
    <property type="term" value="F:zinc ion binding"/>
    <property type="evidence" value="ECO:0007669"/>
    <property type="project" value="UniProtKB-KW"/>
</dbReference>
<dbReference type="InterPro" id="IPR011011">
    <property type="entry name" value="Znf_FYVE_PHD"/>
</dbReference>
<feature type="domain" description="PHD-type" evidence="7">
    <location>
        <begin position="363"/>
        <end position="415"/>
    </location>
</feature>
<dbReference type="PROSITE" id="PS01359">
    <property type="entry name" value="ZF_PHD_1"/>
    <property type="match status" value="1"/>
</dbReference>
<dbReference type="InterPro" id="IPR028641">
    <property type="entry name" value="RCC2"/>
</dbReference>
<evidence type="ECO:0000313" key="8">
    <source>
        <dbReference type="EMBL" id="WFD28523.1"/>
    </source>
</evidence>
<evidence type="ECO:0000256" key="3">
    <source>
        <dbReference type="ARBA" id="ARBA00022833"/>
    </source>
</evidence>
<dbReference type="AlphaFoldDB" id="A0AAF0J4W8"/>
<accession>A0AAF0J4W8</accession>
<dbReference type="PROSITE" id="PS50016">
    <property type="entry name" value="ZF_PHD_2"/>
    <property type="match status" value="1"/>
</dbReference>
<keyword evidence="1" id="KW-0479">Metal-binding</keyword>
<dbReference type="InterPro" id="IPR009091">
    <property type="entry name" value="RCC1/BLIP-II"/>
</dbReference>
<dbReference type="GO" id="GO:0031267">
    <property type="term" value="F:small GTPase binding"/>
    <property type="evidence" value="ECO:0007669"/>
    <property type="project" value="TreeGrafter"/>
</dbReference>
<dbReference type="PANTHER" id="PTHR46207">
    <property type="entry name" value="PROTEIN RCC2"/>
    <property type="match status" value="1"/>
</dbReference>
<evidence type="ECO:0000256" key="6">
    <source>
        <dbReference type="SAM" id="MobiDB-lite"/>
    </source>
</evidence>
<feature type="repeat" description="RCC1" evidence="5">
    <location>
        <begin position="115"/>
        <end position="176"/>
    </location>
</feature>
<keyword evidence="2 4" id="KW-0863">Zinc-finger</keyword>
<dbReference type="PROSITE" id="PS00626">
    <property type="entry name" value="RCC1_2"/>
    <property type="match status" value="1"/>
</dbReference>
<dbReference type="EMBL" id="CP119898">
    <property type="protein sequence ID" value="WFD28523.1"/>
    <property type="molecule type" value="Genomic_DNA"/>
</dbReference>
<dbReference type="SUPFAM" id="SSF57903">
    <property type="entry name" value="FYVE/PHD zinc finger"/>
    <property type="match status" value="1"/>
</dbReference>
<feature type="repeat" description="RCC1" evidence="5">
    <location>
        <begin position="50"/>
        <end position="104"/>
    </location>
</feature>
<evidence type="ECO:0000256" key="1">
    <source>
        <dbReference type="ARBA" id="ARBA00022723"/>
    </source>
</evidence>
<dbReference type="InterPro" id="IPR000408">
    <property type="entry name" value="Reg_chr_condens"/>
</dbReference>
<dbReference type="Pfam" id="PF00628">
    <property type="entry name" value="PHD"/>
    <property type="match status" value="1"/>
</dbReference>
<evidence type="ECO:0000259" key="7">
    <source>
        <dbReference type="PROSITE" id="PS50016"/>
    </source>
</evidence>
<feature type="region of interest" description="Disordered" evidence="6">
    <location>
        <begin position="416"/>
        <end position="435"/>
    </location>
</feature>
<protein>
    <recommendedName>
        <fullName evidence="7">PHD-type domain-containing protein</fullName>
    </recommendedName>
</protein>
<dbReference type="Gene3D" id="3.30.40.10">
    <property type="entry name" value="Zinc/RING finger domain, C3HC4 (zinc finger)"/>
    <property type="match status" value="1"/>
</dbReference>
<evidence type="ECO:0000256" key="5">
    <source>
        <dbReference type="PROSITE-ProRule" id="PRU00235"/>
    </source>
</evidence>
<dbReference type="PRINTS" id="PR00633">
    <property type="entry name" value="RCCNDNSATION"/>
</dbReference>
<reference evidence="8" key="1">
    <citation type="submission" date="2023-03" db="EMBL/GenBank/DDBJ databases">
        <title>Mating type loci evolution in Malassezia.</title>
        <authorList>
            <person name="Coelho M.A."/>
        </authorList>
    </citation>
    <scope>NUCLEOTIDE SEQUENCE</scope>
    <source>
        <strain evidence="8">CBS 9557</strain>
    </source>
</reference>
<evidence type="ECO:0000256" key="2">
    <source>
        <dbReference type="ARBA" id="ARBA00022771"/>
    </source>
</evidence>
<dbReference type="PROSITE" id="PS50012">
    <property type="entry name" value="RCC1_3"/>
    <property type="match status" value="3"/>
</dbReference>
<dbReference type="InterPro" id="IPR013083">
    <property type="entry name" value="Znf_RING/FYVE/PHD"/>
</dbReference>
<name>A0AAF0J4W8_9BASI</name>
<sequence length="435" mass="46479">MAGSARGGSWLSDAVQLDRQRDFVPPLPNGVTVTAAATGAAHTLLLTSQGTVYAAGSNAQGQCGLAARPFSCPFHRVDGPFVAEHDPVIDVSCGRVFSVLVTVAGHGMYDTDPLMSVYTMGSAEHGVLGKGLLSWHHTGPEHAPYYIQAEPTRVPTLQHITQVSCGEDHAVALDHDGQVYVWGRNALARLGCGTQRDQGVPVHLVQLDRKSKQERAQAVMAGRTCTLVLDRQARLWLAGAWRTTSDGGPAQTFIIYKPLEELAEYDVQAMATGADTIQCLATPTLDEQPMEEGVRPLVLAWGDGAQHAELSLAHHAACPNVLAALQPLVPLAVAAGRHTNFWLVAPDPAYSELPRFPETIESSNACLVCERGGDADDATLLECGRCENPYHLSCLDPPLSAVPEGDWLCVPCRAADTGESPDTSPAPGGRKRRRR</sequence>
<dbReference type="SMART" id="SM00249">
    <property type="entry name" value="PHD"/>
    <property type="match status" value="1"/>
</dbReference>
<feature type="repeat" description="RCC1" evidence="5">
    <location>
        <begin position="177"/>
        <end position="232"/>
    </location>
</feature>
<dbReference type="Proteomes" id="UP001213623">
    <property type="component" value="Chromosome 7"/>
</dbReference>
<dbReference type="InterPro" id="IPR019787">
    <property type="entry name" value="Znf_PHD-finger"/>
</dbReference>
<proteinExistence type="predicted"/>